<evidence type="ECO:0000256" key="1">
    <source>
        <dbReference type="RuleBase" id="RU365073"/>
    </source>
</evidence>
<comment type="similarity">
    <text evidence="1">Belongs to the nucleoporin Nup85 family.</text>
</comment>
<keyword evidence="1" id="KW-0813">Transport</keyword>
<keyword evidence="1" id="KW-0539">Nucleus</keyword>
<keyword evidence="1" id="KW-0653">Protein transport</keyword>
<dbReference type="Pfam" id="PF07575">
    <property type="entry name" value="Nucleopor_Nup85"/>
    <property type="match status" value="1"/>
</dbReference>
<comment type="subunit">
    <text evidence="1">Component of the nuclear pore complex (NPC).</text>
</comment>
<evidence type="ECO:0000313" key="3">
    <source>
        <dbReference type="Proteomes" id="UP001210925"/>
    </source>
</evidence>
<dbReference type="GO" id="GO:0015031">
    <property type="term" value="P:protein transport"/>
    <property type="evidence" value="ECO:0007669"/>
    <property type="project" value="UniProtKB-KW"/>
</dbReference>
<keyword evidence="1" id="KW-0906">Nuclear pore complex</keyword>
<proteinExistence type="inferred from homology"/>
<keyword evidence="1" id="KW-0811">Translocation</keyword>
<evidence type="ECO:0000313" key="2">
    <source>
        <dbReference type="EMBL" id="KAJ3258008.1"/>
    </source>
</evidence>
<dbReference type="AlphaFoldDB" id="A0AAD5Y8Q8"/>
<dbReference type="GO" id="GO:0005643">
    <property type="term" value="C:nuclear pore"/>
    <property type="evidence" value="ECO:0007669"/>
    <property type="project" value="UniProtKB-SubCell"/>
</dbReference>
<dbReference type="GO" id="GO:0051028">
    <property type="term" value="P:mRNA transport"/>
    <property type="evidence" value="ECO:0007669"/>
    <property type="project" value="UniProtKB-KW"/>
</dbReference>
<keyword evidence="1" id="KW-0472">Membrane</keyword>
<accession>A0AAD5Y8Q8</accession>
<comment type="subcellular location">
    <subcellularLocation>
        <location evidence="1">Nucleus</location>
        <location evidence="1">Nuclear pore complex</location>
    </subcellularLocation>
</comment>
<reference evidence="2" key="1">
    <citation type="submission" date="2020-05" db="EMBL/GenBank/DDBJ databases">
        <title>Phylogenomic resolution of chytrid fungi.</title>
        <authorList>
            <person name="Stajich J.E."/>
            <person name="Amses K."/>
            <person name="Simmons R."/>
            <person name="Seto K."/>
            <person name="Myers J."/>
            <person name="Bonds A."/>
            <person name="Quandt C.A."/>
            <person name="Barry K."/>
            <person name="Liu P."/>
            <person name="Grigoriev I."/>
            <person name="Longcore J.E."/>
            <person name="James T.Y."/>
        </authorList>
    </citation>
    <scope>NUCLEOTIDE SEQUENCE</scope>
    <source>
        <strain evidence="2">PLAUS21</strain>
    </source>
</reference>
<organism evidence="2 3">
    <name type="scientific">Boothiomyces macroporosus</name>
    <dbReference type="NCBI Taxonomy" id="261099"/>
    <lineage>
        <taxon>Eukaryota</taxon>
        <taxon>Fungi</taxon>
        <taxon>Fungi incertae sedis</taxon>
        <taxon>Chytridiomycota</taxon>
        <taxon>Chytridiomycota incertae sedis</taxon>
        <taxon>Chytridiomycetes</taxon>
        <taxon>Rhizophydiales</taxon>
        <taxon>Terramycetaceae</taxon>
        <taxon>Boothiomyces</taxon>
    </lineage>
</organism>
<protein>
    <recommendedName>
        <fullName evidence="1">Nuclear pore complex protein Nup85</fullName>
    </recommendedName>
</protein>
<dbReference type="EMBL" id="JADGKB010000032">
    <property type="protein sequence ID" value="KAJ3258008.1"/>
    <property type="molecule type" value="Genomic_DNA"/>
</dbReference>
<comment type="function">
    <text evidence="1">Functions as a component of the nuclear pore complex (NPC).</text>
</comment>
<name>A0AAD5Y8Q8_9FUNG</name>
<gene>
    <name evidence="2" type="ORF">HK103_004142</name>
</gene>
<dbReference type="Proteomes" id="UP001210925">
    <property type="component" value="Unassembled WGS sequence"/>
</dbReference>
<dbReference type="GO" id="GO:0031965">
    <property type="term" value="C:nuclear membrane"/>
    <property type="evidence" value="ECO:0007669"/>
    <property type="project" value="UniProtKB-UniRule"/>
</dbReference>
<sequence length="438" mass="50815">MNRFTLRNKQYGFKVEPTDFHTSSLQIFKSKSAVQEKSALYMKLLLSQVQSTQSPENQAHLSAMHAILHLSHILNYQYSLENMKQWIQLNFLSDLQHEYKRISGLINPKQDLKYIDLLDSLACCGFYEAIEKLESDFTVWKKQGIDLRNSLQLLLKKGGNLKRVYEIMSGNEDTILELDLNWTFKMMALLIAGYKFPLILSLLNPSNLIDQVLFAVLANEHESTVELSARLDSWLSVHLGDLYLLEQKIKSNEAQLITYGELLLDDWKLAFEYLPKAYIKEIIVRIQDPSTLEYCQEHGLSEQKSEIHRILAKLPGQDPIEHYIQSNDLHLIKYFKPQKEYPPEYLSKSQYLNTHHHYEKFKRLYREGEYQEASRILIDLIKSGNVQESHLNDCLGLVESGLLVFKEEEVYEMMRVCEGGLLGLALVRMLSSCIINGQ</sequence>
<comment type="caution">
    <text evidence="2">The sequence shown here is derived from an EMBL/GenBank/DDBJ whole genome shotgun (WGS) entry which is preliminary data.</text>
</comment>
<keyword evidence="3" id="KW-1185">Reference proteome</keyword>
<keyword evidence="1" id="KW-0509">mRNA transport</keyword>
<dbReference type="InterPro" id="IPR011502">
    <property type="entry name" value="Nucleoporin_Nup85"/>
</dbReference>